<sequence>MEDDLEVSRDLIDFIASCPSMFHTTRTIAGRLEAAGFEQLPEGEEWHLEPGGTYYATRNGSSVIALRVGDAIDVPHFQMTAAHGDSPTFKLKDAPALEGPEGTLRLNVEAYGGMIDHTWFDRPLSVAGRVMVRDGSTVRSRLLAPDRDLVLIPSLAIHMDHDVNKGFAPNRQVDLCPLFSAGELKAADVDRLIAGELGVEPHDVLGRDLFLVNRQPGCVWGAASEFVSSPKLDDLQCAYASLVAFLTSRNESAITVYCCFDNEEVGSNTKQGALSTFLHDVLLRSSLALGMTEEGYLRALSRSFLVSCDNAHAVHPNHPERADDANRCRLNGGLVVKEAANQLYTTDAFSRSVFRAVCDDAGVPLQHFANRSDMQGGSTLGNLSNTQVSVHAVDVGLPQLAMHSSYETTGSHDTALGIRALRAFLSTNVAIEGAESATLG</sequence>
<name>A0A6N7XUH0_9ACTN</name>
<evidence type="ECO:0000313" key="11">
    <source>
        <dbReference type="EMBL" id="MST73011.1"/>
    </source>
</evidence>
<dbReference type="GO" id="GO:0008237">
    <property type="term" value="F:metallopeptidase activity"/>
    <property type="evidence" value="ECO:0007669"/>
    <property type="project" value="UniProtKB-KW"/>
</dbReference>
<comment type="caution">
    <text evidence="11">The sequence shown here is derived from an EMBL/GenBank/DDBJ whole genome shotgun (WGS) entry which is preliminary data.</text>
</comment>
<dbReference type="GO" id="GO:0006508">
    <property type="term" value="P:proteolysis"/>
    <property type="evidence" value="ECO:0007669"/>
    <property type="project" value="UniProtKB-KW"/>
</dbReference>
<dbReference type="PRINTS" id="PR00932">
    <property type="entry name" value="AMINO1PTASE"/>
</dbReference>
<keyword evidence="4 9" id="KW-0645">Protease</keyword>
<evidence type="ECO:0000256" key="4">
    <source>
        <dbReference type="ARBA" id="ARBA00022670"/>
    </source>
</evidence>
<protein>
    <recommendedName>
        <fullName evidence="10">M18 family aminopeptidase</fullName>
        <ecNumber evidence="10">3.4.11.-</ecNumber>
    </recommendedName>
</protein>
<keyword evidence="7 9" id="KW-0862">Zinc</keyword>
<evidence type="ECO:0000256" key="2">
    <source>
        <dbReference type="ARBA" id="ARBA00008290"/>
    </source>
</evidence>
<organism evidence="11 12">
    <name type="scientific">Olsenella porci</name>
    <dbReference type="NCBI Taxonomy" id="2652279"/>
    <lineage>
        <taxon>Bacteria</taxon>
        <taxon>Bacillati</taxon>
        <taxon>Actinomycetota</taxon>
        <taxon>Coriobacteriia</taxon>
        <taxon>Coriobacteriales</taxon>
        <taxon>Atopobiaceae</taxon>
        <taxon>Olsenella</taxon>
    </lineage>
</organism>
<dbReference type="PANTHER" id="PTHR28570:SF3">
    <property type="entry name" value="ASPARTYL AMINOPEPTIDASE"/>
    <property type="match status" value="1"/>
</dbReference>
<evidence type="ECO:0000256" key="3">
    <source>
        <dbReference type="ARBA" id="ARBA00022438"/>
    </source>
</evidence>
<accession>A0A6N7XUH0</accession>
<dbReference type="Gene3D" id="3.40.630.10">
    <property type="entry name" value="Zn peptidases"/>
    <property type="match status" value="2"/>
</dbReference>
<evidence type="ECO:0000256" key="1">
    <source>
        <dbReference type="ARBA" id="ARBA00001947"/>
    </source>
</evidence>
<reference evidence="11 12" key="1">
    <citation type="submission" date="2019-08" db="EMBL/GenBank/DDBJ databases">
        <title>In-depth cultivation of the pig gut microbiome towards novel bacterial diversity and tailored functional studies.</title>
        <authorList>
            <person name="Wylensek D."/>
            <person name="Hitch T.C.A."/>
            <person name="Clavel T."/>
        </authorList>
    </citation>
    <scope>NUCLEOTIDE SEQUENCE [LARGE SCALE GENOMIC DNA]</scope>
    <source>
        <strain evidence="11 12">CA-Schmier-601-WT-1</strain>
    </source>
</reference>
<dbReference type="Proteomes" id="UP000469325">
    <property type="component" value="Unassembled WGS sequence"/>
</dbReference>
<comment type="cofactor">
    <cofactor evidence="1 10">
        <name>Zn(2+)</name>
        <dbReference type="ChEBI" id="CHEBI:29105"/>
    </cofactor>
</comment>
<dbReference type="SUPFAM" id="SSF101821">
    <property type="entry name" value="Aminopeptidase/glucanase lid domain"/>
    <property type="match status" value="1"/>
</dbReference>
<evidence type="ECO:0000256" key="9">
    <source>
        <dbReference type="RuleBase" id="RU004386"/>
    </source>
</evidence>
<dbReference type="PANTHER" id="PTHR28570">
    <property type="entry name" value="ASPARTYL AMINOPEPTIDASE"/>
    <property type="match status" value="1"/>
</dbReference>
<dbReference type="GO" id="GO:0005737">
    <property type="term" value="C:cytoplasm"/>
    <property type="evidence" value="ECO:0007669"/>
    <property type="project" value="UniProtKB-ARBA"/>
</dbReference>
<dbReference type="InterPro" id="IPR001948">
    <property type="entry name" value="Peptidase_M18"/>
</dbReference>
<dbReference type="NCBIfam" id="NF002759">
    <property type="entry name" value="PRK02813.1"/>
    <property type="match status" value="1"/>
</dbReference>
<evidence type="ECO:0000256" key="10">
    <source>
        <dbReference type="RuleBase" id="RU004387"/>
    </source>
</evidence>
<evidence type="ECO:0000256" key="8">
    <source>
        <dbReference type="ARBA" id="ARBA00023049"/>
    </source>
</evidence>
<comment type="similarity">
    <text evidence="2 9">Belongs to the peptidase M18 family.</text>
</comment>
<evidence type="ECO:0000256" key="7">
    <source>
        <dbReference type="ARBA" id="ARBA00022833"/>
    </source>
</evidence>
<proteinExistence type="inferred from homology"/>
<dbReference type="EMBL" id="VUNC01000006">
    <property type="protein sequence ID" value="MST73011.1"/>
    <property type="molecule type" value="Genomic_DNA"/>
</dbReference>
<keyword evidence="8 9" id="KW-0482">Metalloprotease</keyword>
<dbReference type="SUPFAM" id="SSF53187">
    <property type="entry name" value="Zn-dependent exopeptidases"/>
    <property type="match status" value="1"/>
</dbReference>
<evidence type="ECO:0000256" key="6">
    <source>
        <dbReference type="ARBA" id="ARBA00022801"/>
    </source>
</evidence>
<dbReference type="AlphaFoldDB" id="A0A6N7XUH0"/>
<gene>
    <name evidence="11" type="ORF">FYJ68_07805</name>
</gene>
<dbReference type="EC" id="3.4.11.-" evidence="10"/>
<keyword evidence="6 9" id="KW-0378">Hydrolase</keyword>
<keyword evidence="3 9" id="KW-0031">Aminopeptidase</keyword>
<dbReference type="Gene3D" id="2.30.250.10">
    <property type="entry name" value="Aminopeptidase i, Domain 2"/>
    <property type="match status" value="1"/>
</dbReference>
<dbReference type="CDD" id="cd05658">
    <property type="entry name" value="M18_DAP"/>
    <property type="match status" value="1"/>
</dbReference>
<dbReference type="Pfam" id="PF02127">
    <property type="entry name" value="Peptidase_M18"/>
    <property type="match status" value="1"/>
</dbReference>
<evidence type="ECO:0000313" key="12">
    <source>
        <dbReference type="Proteomes" id="UP000469325"/>
    </source>
</evidence>
<dbReference type="GO" id="GO:0004177">
    <property type="term" value="F:aminopeptidase activity"/>
    <property type="evidence" value="ECO:0007669"/>
    <property type="project" value="UniProtKB-KW"/>
</dbReference>
<evidence type="ECO:0000256" key="5">
    <source>
        <dbReference type="ARBA" id="ARBA00022723"/>
    </source>
</evidence>
<keyword evidence="12" id="KW-1185">Reference proteome</keyword>
<dbReference type="InterPro" id="IPR023358">
    <property type="entry name" value="Peptidase_M18_dom2"/>
</dbReference>
<keyword evidence="5 9" id="KW-0479">Metal-binding</keyword>
<dbReference type="GO" id="GO:0008270">
    <property type="term" value="F:zinc ion binding"/>
    <property type="evidence" value="ECO:0007669"/>
    <property type="project" value="InterPro"/>
</dbReference>